<dbReference type="InterPro" id="IPR012791">
    <property type="entry name" value="3-oxoacid_CoA-transf_B"/>
</dbReference>
<comment type="similarity">
    <text evidence="1">Belongs to the 3-oxoacid CoA-transferase subunit B family.</text>
</comment>
<gene>
    <name evidence="3" type="ORF">O0S08_04950</name>
</gene>
<dbReference type="PROSITE" id="PS01274">
    <property type="entry name" value="COA_TRANSF_2"/>
    <property type="match status" value="1"/>
</dbReference>
<dbReference type="InterPro" id="IPR037171">
    <property type="entry name" value="NagB/RpiA_transferase-like"/>
</dbReference>
<keyword evidence="2" id="KW-0808">Transferase</keyword>
<keyword evidence="4" id="KW-1185">Reference proteome</keyword>
<dbReference type="InterPro" id="IPR004164">
    <property type="entry name" value="CoA_transf_AS"/>
</dbReference>
<dbReference type="SMART" id="SM00882">
    <property type="entry name" value="CoA_trans"/>
    <property type="match status" value="1"/>
</dbReference>
<dbReference type="Proteomes" id="UP001164459">
    <property type="component" value="Chromosome"/>
</dbReference>
<dbReference type="NCBIfam" id="TIGR02428">
    <property type="entry name" value="pcaJ_scoB_fam"/>
    <property type="match status" value="1"/>
</dbReference>
<dbReference type="SUPFAM" id="SSF100950">
    <property type="entry name" value="NagB/RpiA/CoA transferase-like"/>
    <property type="match status" value="1"/>
</dbReference>
<accession>A0ABY7H892</accession>
<evidence type="ECO:0000256" key="1">
    <source>
        <dbReference type="ARBA" id="ARBA00007047"/>
    </source>
</evidence>
<proteinExistence type="inferred from homology"/>
<dbReference type="Pfam" id="PF01144">
    <property type="entry name" value="CoA_trans"/>
    <property type="match status" value="1"/>
</dbReference>
<reference evidence="3" key="1">
    <citation type="submission" date="2022-11" db="EMBL/GenBank/DDBJ databases">
        <title>Minimal conservation of predation-associated metabolite biosynthetic gene clusters underscores biosynthetic potential of Myxococcota including descriptions for ten novel species: Archangium lansinium sp. nov., Myxococcus landrumus sp. nov., Nannocystis bai.</title>
        <authorList>
            <person name="Ahearne A."/>
            <person name="Stevens C."/>
            <person name="Dowd S."/>
        </authorList>
    </citation>
    <scope>NUCLEOTIDE SEQUENCE</scope>
    <source>
        <strain evidence="3">Fl3</strain>
    </source>
</reference>
<dbReference type="RefSeq" id="WP_269037829.1">
    <property type="nucleotide sequence ID" value="NZ_CP114040.1"/>
</dbReference>
<organism evidence="3 4">
    <name type="scientific">Nannocystis punicea</name>
    <dbReference type="NCBI Taxonomy" id="2995304"/>
    <lineage>
        <taxon>Bacteria</taxon>
        <taxon>Pseudomonadati</taxon>
        <taxon>Myxococcota</taxon>
        <taxon>Polyangia</taxon>
        <taxon>Nannocystales</taxon>
        <taxon>Nannocystaceae</taxon>
        <taxon>Nannocystis</taxon>
    </lineage>
</organism>
<evidence type="ECO:0000313" key="3">
    <source>
        <dbReference type="EMBL" id="WAS95489.1"/>
    </source>
</evidence>
<evidence type="ECO:0000256" key="2">
    <source>
        <dbReference type="ARBA" id="ARBA00022679"/>
    </source>
</evidence>
<sequence length="218" mass="22419">MPWSREDMAARAARELSPGSVVNLGIGIPTLIPNYLPPDSGILLHSENGLLGMGPFPYDDEVDAQVINAGKQTVTIVPGGSAFDSALSFAMIRGGHVDVAVLGAMQVAENGDLANWMVPGQKVAGIGGAMDLATGARKVIAVMTHTDRDGGSKLVRRCSLPLTAMRCVDLVITDLGVIAVDEGGLRLVERAPGVTVEAIVAATAAPLQVDDAAGRVSA</sequence>
<protein>
    <submittedName>
        <fullName evidence="3">3-oxoacid CoA-transferase subunit B</fullName>
    </submittedName>
</protein>
<dbReference type="PANTHER" id="PTHR13707:SF57">
    <property type="entry name" value="SUCCINYL-COA:3-KETOACID COENZYME A TRANSFERASE SUBUNIT B-RELATED"/>
    <property type="match status" value="1"/>
</dbReference>
<dbReference type="InterPro" id="IPR004165">
    <property type="entry name" value="CoA_trans_fam_I"/>
</dbReference>
<evidence type="ECO:0000313" key="4">
    <source>
        <dbReference type="Proteomes" id="UP001164459"/>
    </source>
</evidence>
<dbReference type="PANTHER" id="PTHR13707">
    <property type="entry name" value="KETOACID-COENZYME A TRANSFERASE"/>
    <property type="match status" value="1"/>
</dbReference>
<dbReference type="EMBL" id="CP114040">
    <property type="protein sequence ID" value="WAS95489.1"/>
    <property type="molecule type" value="Genomic_DNA"/>
</dbReference>
<name>A0ABY7H892_9BACT</name>
<dbReference type="Gene3D" id="3.40.1080.10">
    <property type="entry name" value="Glutaconate Coenzyme A-transferase"/>
    <property type="match status" value="1"/>
</dbReference>